<dbReference type="Proteomes" id="UP000186817">
    <property type="component" value="Unassembled WGS sequence"/>
</dbReference>
<dbReference type="EMBL" id="LSRX01002477">
    <property type="protein sequence ID" value="OLP75446.1"/>
    <property type="molecule type" value="Genomic_DNA"/>
</dbReference>
<dbReference type="Pfam" id="PF00078">
    <property type="entry name" value="RVT_1"/>
    <property type="match status" value="1"/>
</dbReference>
<feature type="region of interest" description="Disordered" evidence="1">
    <location>
        <begin position="782"/>
        <end position="805"/>
    </location>
</feature>
<keyword evidence="4" id="KW-1185">Reference proteome</keyword>
<reference evidence="3 4" key="1">
    <citation type="submission" date="2016-02" db="EMBL/GenBank/DDBJ databases">
        <title>Genome analysis of coral dinoflagellate symbionts highlights evolutionary adaptations to a symbiotic lifestyle.</title>
        <authorList>
            <person name="Aranda M."/>
            <person name="Li Y."/>
            <person name="Liew Y.J."/>
            <person name="Baumgarten S."/>
            <person name="Simakov O."/>
            <person name="Wilson M."/>
            <person name="Piel J."/>
            <person name="Ashoor H."/>
            <person name="Bougouffa S."/>
            <person name="Bajic V.B."/>
            <person name="Ryu T."/>
            <person name="Ravasi T."/>
            <person name="Bayer T."/>
            <person name="Micklem G."/>
            <person name="Kim H."/>
            <person name="Bhak J."/>
            <person name="Lajeunesse T.C."/>
            <person name="Voolstra C.R."/>
        </authorList>
    </citation>
    <scope>NUCLEOTIDE SEQUENCE [LARGE SCALE GENOMIC DNA]</scope>
    <source>
        <strain evidence="3 4">CCMP2467</strain>
    </source>
</reference>
<dbReference type="InterPro" id="IPR043502">
    <property type="entry name" value="DNA/RNA_pol_sf"/>
</dbReference>
<gene>
    <name evidence="3" type="ORF">AK812_SmicGene44749</name>
</gene>
<feature type="compositionally biased region" description="Basic and acidic residues" evidence="1">
    <location>
        <begin position="796"/>
        <end position="805"/>
    </location>
</feature>
<protein>
    <recommendedName>
        <fullName evidence="2">Reverse transcriptase domain-containing protein</fullName>
    </recommendedName>
</protein>
<feature type="domain" description="Reverse transcriptase" evidence="2">
    <location>
        <begin position="1"/>
        <end position="163"/>
    </location>
</feature>
<sequence length="805" mass="87878">MIGLDLSRAFDKLPRWALQASLEHASIDPAVCGAVIQIHERCLYKIRSISMRRGIRQGCSLSPTLYSIFTIWVFDRLSEITSPEWAQACITLFADDSHLAWLISSQQDFDFTCQCIRRTVDLFRSVGVDVNPSKSTFVLQIRGSTAKRWIQAHQQQSAKGPVIDVGLPHAPLLVPRAKHMMTDMGEDSRASMAQEELRLVLGGGGLQSMAVDGQSAASREEPGGGGGSGAERLLVRSRPEVVANGLRQGTLKEKRLGSSRDGWGSGWGNKWQWQKDTEDKEEAVLDKATQEVIKSLVQLSLRHEAELGRLRADCGCSWTQSRPIRLRACKPRIKEMATEWSTQYAAGTVKSPLRNLLMLAVIKELRGRLTTFLQDEERCGKEKRQEKTDQQPMHSTALQAQLQLLEETITKEGVLLNFRSTKDLEKEQDLEVIPFMERSLQAYWGKDQARKTGSPTGGQAAGGELSVHTVLPMKPPRFPLRPHPGLGRPEEAAGQREPSFVSVGAPQTTAQALYWMGAMSSHPAGAYGGSWQARLTLPTRVTDSGGLNHSKRGGITPASDALLSPLLPFPPDVYTDALEEALLLHAAARLLEAQGHGQVPPAMGLAVRNDIISCISWALQVLEPDCQEAFKDYAQSLNRHLRRYLTNYMPEPLGEPGPQSPAAETLAWHFLADGRATLWGAVRQAVAALDWHAGRHAFSGDRKANVTMGAYGKGLNLQRPGSGSYGQDFDTRDPQLQDAATELPGYACLSRQQWGTGRQGQDAEGAGVGRCEVSAVMGNGTGGPWGGPNGSVSGHLHVDHMGGLN</sequence>
<dbReference type="OrthoDB" id="428306at2759"/>
<evidence type="ECO:0000313" key="4">
    <source>
        <dbReference type="Proteomes" id="UP000186817"/>
    </source>
</evidence>
<dbReference type="PROSITE" id="PS50878">
    <property type="entry name" value="RT_POL"/>
    <property type="match status" value="1"/>
</dbReference>
<evidence type="ECO:0000313" key="3">
    <source>
        <dbReference type="EMBL" id="OLP75446.1"/>
    </source>
</evidence>
<evidence type="ECO:0000259" key="2">
    <source>
        <dbReference type="PROSITE" id="PS50878"/>
    </source>
</evidence>
<accession>A0A1Q9BXM8</accession>
<proteinExistence type="predicted"/>
<evidence type="ECO:0000256" key="1">
    <source>
        <dbReference type="SAM" id="MobiDB-lite"/>
    </source>
</evidence>
<dbReference type="AlphaFoldDB" id="A0A1Q9BXM8"/>
<dbReference type="InterPro" id="IPR000477">
    <property type="entry name" value="RT_dom"/>
</dbReference>
<name>A0A1Q9BXM8_SYMMI</name>
<dbReference type="SUPFAM" id="SSF56672">
    <property type="entry name" value="DNA/RNA polymerases"/>
    <property type="match status" value="1"/>
</dbReference>
<feature type="region of interest" description="Disordered" evidence="1">
    <location>
        <begin position="211"/>
        <end position="232"/>
    </location>
</feature>
<comment type="caution">
    <text evidence="3">The sequence shown here is derived from an EMBL/GenBank/DDBJ whole genome shotgun (WGS) entry which is preliminary data.</text>
</comment>
<organism evidence="3 4">
    <name type="scientific">Symbiodinium microadriaticum</name>
    <name type="common">Dinoflagellate</name>
    <name type="synonym">Zooxanthella microadriatica</name>
    <dbReference type="NCBI Taxonomy" id="2951"/>
    <lineage>
        <taxon>Eukaryota</taxon>
        <taxon>Sar</taxon>
        <taxon>Alveolata</taxon>
        <taxon>Dinophyceae</taxon>
        <taxon>Suessiales</taxon>
        <taxon>Symbiodiniaceae</taxon>
        <taxon>Symbiodinium</taxon>
    </lineage>
</organism>